<comment type="caution">
    <text evidence="1">The sequence shown here is derived from an EMBL/GenBank/DDBJ whole genome shotgun (WGS) entry which is preliminary data.</text>
</comment>
<protein>
    <submittedName>
        <fullName evidence="1">Uncharacterized protein</fullName>
    </submittedName>
</protein>
<organism evidence="1 2">
    <name type="scientific">Naganishia adeliensis</name>
    <dbReference type="NCBI Taxonomy" id="92952"/>
    <lineage>
        <taxon>Eukaryota</taxon>
        <taxon>Fungi</taxon>
        <taxon>Dikarya</taxon>
        <taxon>Basidiomycota</taxon>
        <taxon>Agaricomycotina</taxon>
        <taxon>Tremellomycetes</taxon>
        <taxon>Filobasidiales</taxon>
        <taxon>Filobasidiaceae</taxon>
        <taxon>Naganishia</taxon>
    </lineage>
</organism>
<evidence type="ECO:0000313" key="1">
    <source>
        <dbReference type="EMBL" id="KAJ9100877.1"/>
    </source>
</evidence>
<reference evidence="1" key="1">
    <citation type="submission" date="2023-04" db="EMBL/GenBank/DDBJ databases">
        <title>Draft Genome sequencing of Naganishia species isolated from polar environments using Oxford Nanopore Technology.</title>
        <authorList>
            <person name="Leo P."/>
            <person name="Venkateswaran K."/>
        </authorList>
    </citation>
    <scope>NUCLEOTIDE SEQUENCE</scope>
    <source>
        <strain evidence="1">MNA-CCFEE 5262</strain>
    </source>
</reference>
<dbReference type="EMBL" id="JASBWS010000073">
    <property type="protein sequence ID" value="KAJ9100877.1"/>
    <property type="molecule type" value="Genomic_DNA"/>
</dbReference>
<gene>
    <name evidence="1" type="ORF">QFC20_005366</name>
</gene>
<proteinExistence type="predicted"/>
<dbReference type="Proteomes" id="UP001230649">
    <property type="component" value="Unassembled WGS sequence"/>
</dbReference>
<keyword evidence="2" id="KW-1185">Reference proteome</keyword>
<accession>A0ACC2VQU6</accession>
<evidence type="ECO:0000313" key="2">
    <source>
        <dbReference type="Proteomes" id="UP001230649"/>
    </source>
</evidence>
<sequence length="239" mass="26469">MFPSAPQAETSKPNLEQKGRVGRPRKTEAQKAIENISSSSVAMLSRMEKQVKDEYKHLVNVPAFSFDADGYIVMPPAPGPPEKTNKKRKRSRTNGPRNASDGEDITLDRYPPSVGPGSDAASVNRPTAKRKRILQLTNRANEATPRLSDDDDAENVRQRSAEAVRKKVKHTGKGKGKERESSEEEDVFGGFQSPDEGSFPLEDEDSDESEEIQESGEDRQEREESEETTSTSETSDDSN</sequence>
<name>A0ACC2VQU6_9TREE</name>